<dbReference type="Gene3D" id="2.130.10.10">
    <property type="entry name" value="YVTN repeat-like/Quinoprotein amine dehydrogenase"/>
    <property type="match status" value="2"/>
</dbReference>
<dbReference type="Pfam" id="PF08477">
    <property type="entry name" value="Roc"/>
    <property type="match status" value="1"/>
</dbReference>
<dbReference type="InterPro" id="IPR020472">
    <property type="entry name" value="WD40_PAC1"/>
</dbReference>
<proteinExistence type="predicted"/>
<feature type="repeat" description="WD" evidence="3">
    <location>
        <begin position="61"/>
        <end position="101"/>
    </location>
</feature>
<organism evidence="6">
    <name type="scientific">Candidatus Kentrum sp. TUN</name>
    <dbReference type="NCBI Taxonomy" id="2126343"/>
    <lineage>
        <taxon>Bacteria</taxon>
        <taxon>Pseudomonadati</taxon>
        <taxon>Pseudomonadota</taxon>
        <taxon>Gammaproteobacteria</taxon>
        <taxon>Candidatus Kentrum</taxon>
    </lineage>
</organism>
<dbReference type="InterPro" id="IPR001680">
    <property type="entry name" value="WD40_rpt"/>
</dbReference>
<feature type="repeat" description="WD" evidence="3">
    <location>
        <begin position="227"/>
        <end position="269"/>
    </location>
</feature>
<dbReference type="PANTHER" id="PTHR22847">
    <property type="entry name" value="WD40 REPEAT PROTEIN"/>
    <property type="match status" value="1"/>
</dbReference>
<feature type="repeat" description="WD" evidence="3">
    <location>
        <begin position="185"/>
        <end position="226"/>
    </location>
</feature>
<dbReference type="InterPro" id="IPR036322">
    <property type="entry name" value="WD40_repeat_dom_sf"/>
</dbReference>
<reference evidence="6" key="1">
    <citation type="submission" date="2019-02" db="EMBL/GenBank/DDBJ databases">
        <authorList>
            <person name="Gruber-Vodicka R. H."/>
            <person name="Seah K. B. B."/>
        </authorList>
    </citation>
    <scope>NUCLEOTIDE SEQUENCE</scope>
    <source>
        <strain evidence="6">BECK_BY2</strain>
        <strain evidence="5">BECK_BY3</strain>
    </source>
</reference>
<dbReference type="Pfam" id="PF00400">
    <property type="entry name" value="WD40"/>
    <property type="match status" value="4"/>
</dbReference>
<dbReference type="InterPro" id="IPR015943">
    <property type="entry name" value="WD40/YVTN_repeat-like_dom_sf"/>
</dbReference>
<evidence type="ECO:0000256" key="2">
    <source>
        <dbReference type="ARBA" id="ARBA00022737"/>
    </source>
</evidence>
<feature type="region of interest" description="Disordered" evidence="4">
    <location>
        <begin position="368"/>
        <end position="456"/>
    </location>
</feature>
<gene>
    <name evidence="6" type="ORF">BECKTUN1418E_GA0071001_11782</name>
    <name evidence="5" type="ORF">BECKTUN1418F_GA0071002_11832</name>
</gene>
<dbReference type="SMART" id="SM00320">
    <property type="entry name" value="WD40"/>
    <property type="match status" value="6"/>
</dbReference>
<accession>A0A451APZ7</accession>
<protein>
    <submittedName>
        <fullName evidence="6">WD domain-containing protein, G-beta repeat-containing protein</fullName>
    </submittedName>
</protein>
<dbReference type="PRINTS" id="PR00320">
    <property type="entry name" value="GPROTEINBRPT"/>
</dbReference>
<dbReference type="PROSITE" id="PS00678">
    <property type="entry name" value="WD_REPEATS_1"/>
    <property type="match status" value="2"/>
</dbReference>
<dbReference type="EMBL" id="CAADFV010000178">
    <property type="protein sequence ID" value="VFK68075.1"/>
    <property type="molecule type" value="Genomic_DNA"/>
</dbReference>
<dbReference type="EMBL" id="CAADFY010000183">
    <property type="protein sequence ID" value="VFK59653.1"/>
    <property type="molecule type" value="Genomic_DNA"/>
</dbReference>
<dbReference type="InterPro" id="IPR027417">
    <property type="entry name" value="P-loop_NTPase"/>
</dbReference>
<sequence>MTTIAELERKLTGHKDWVNSVAVSPDGRWVASGSGFPDNLNSKDNTVRVWDLATGKRRATLRRHTDRVRSVIITDGQQILSGSYDNTVRIWDVRQQRQLARIELNGPALSLCPLPDSKRVLIGLTSPKNTIELWSFDGVRIWGERTDGYAECVAIHEATGRALSGHSDASLYLWNLETGENLATLRGHSGIIYSVQITPDGRFAVSGSGDKTIKIWDLAVKRCIGTLEGHQSDVYSIALSRDGGLIASTGFIDGTVRLWDWVSSACLQVIKQEKSFTPISVAFSPDGSRLVVGTVQGPIYIYRLNPAAVSSSKTTPRYVNAKVVLIGEGAVGKTSLAHRLIEDKYVIRDRTHGMNVWRLALGRMGKGVPRRAHHGRAHDGLTTDGHGLTAHDGHGLTAFAHPTEDEHDPTAHDGHGLTAFAHPTEDEHDPTAHDGHGLTAFAHPTEDEHDPTAHDGHGLTAFAHPTEDEHDPTAHDGHGLTAFAHPTEDREALLWDLAGQEDYRLIHRLFLNETALALLLIDPQKDDPFAEAGDWMKSLETAQKQSNPDRKAARLLVFSQVDVGG</sequence>
<dbReference type="SUPFAM" id="SSF50978">
    <property type="entry name" value="WD40 repeat-like"/>
    <property type="match status" value="1"/>
</dbReference>
<evidence type="ECO:0000313" key="6">
    <source>
        <dbReference type="EMBL" id="VFK68075.1"/>
    </source>
</evidence>
<feature type="compositionally biased region" description="Basic and acidic residues" evidence="4">
    <location>
        <begin position="402"/>
        <end position="415"/>
    </location>
</feature>
<dbReference type="PROSITE" id="PS50294">
    <property type="entry name" value="WD_REPEATS_REGION"/>
    <property type="match status" value="3"/>
</dbReference>
<dbReference type="InterPro" id="IPR019775">
    <property type="entry name" value="WD40_repeat_CS"/>
</dbReference>
<feature type="compositionally biased region" description="Basic and acidic residues" evidence="4">
    <location>
        <begin position="423"/>
        <end position="436"/>
    </location>
</feature>
<evidence type="ECO:0000256" key="3">
    <source>
        <dbReference type="PROSITE-ProRule" id="PRU00221"/>
    </source>
</evidence>
<evidence type="ECO:0000256" key="4">
    <source>
        <dbReference type="SAM" id="MobiDB-lite"/>
    </source>
</evidence>
<feature type="repeat" description="WD" evidence="3">
    <location>
        <begin position="11"/>
        <end position="60"/>
    </location>
</feature>
<keyword evidence="2" id="KW-0677">Repeat</keyword>
<dbReference type="PROSITE" id="PS50082">
    <property type="entry name" value="WD_REPEATS_2"/>
    <property type="match status" value="4"/>
</dbReference>
<keyword evidence="1 3" id="KW-0853">WD repeat</keyword>
<dbReference type="AlphaFoldDB" id="A0A451APZ7"/>
<dbReference type="PANTHER" id="PTHR22847:SF637">
    <property type="entry name" value="WD REPEAT DOMAIN 5B"/>
    <property type="match status" value="1"/>
</dbReference>
<evidence type="ECO:0000256" key="1">
    <source>
        <dbReference type="ARBA" id="ARBA00022574"/>
    </source>
</evidence>
<feature type="compositionally biased region" description="Basic and acidic residues" evidence="4">
    <location>
        <begin position="444"/>
        <end position="456"/>
    </location>
</feature>
<dbReference type="Gene3D" id="3.40.50.300">
    <property type="entry name" value="P-loop containing nucleotide triphosphate hydrolases"/>
    <property type="match status" value="2"/>
</dbReference>
<dbReference type="CDD" id="cd00200">
    <property type="entry name" value="WD40"/>
    <property type="match status" value="1"/>
</dbReference>
<name>A0A451APZ7_9GAMM</name>
<dbReference type="SUPFAM" id="SSF52540">
    <property type="entry name" value="P-loop containing nucleoside triphosphate hydrolases"/>
    <property type="match status" value="1"/>
</dbReference>
<evidence type="ECO:0000313" key="5">
    <source>
        <dbReference type="EMBL" id="VFK59653.1"/>
    </source>
</evidence>